<keyword evidence="14" id="KW-1185">Reference proteome</keyword>
<evidence type="ECO:0000256" key="7">
    <source>
        <dbReference type="PIRSR" id="PIRSR615500-1"/>
    </source>
</evidence>
<dbReference type="InterPro" id="IPR002884">
    <property type="entry name" value="P_dom"/>
</dbReference>
<dbReference type="CDD" id="cd04059">
    <property type="entry name" value="Peptidases_S8_Protein_convertases_Kexins_Furin-like"/>
    <property type="match status" value="1"/>
</dbReference>
<feature type="region of interest" description="Disordered" evidence="10">
    <location>
        <begin position="569"/>
        <end position="589"/>
    </location>
</feature>
<evidence type="ECO:0000313" key="13">
    <source>
        <dbReference type="EMBL" id="VDI60660.1"/>
    </source>
</evidence>
<dbReference type="EMBL" id="UYJE01008064">
    <property type="protein sequence ID" value="VDI60660.1"/>
    <property type="molecule type" value="Genomic_DNA"/>
</dbReference>
<evidence type="ECO:0000256" key="11">
    <source>
        <dbReference type="SAM" id="Phobius"/>
    </source>
</evidence>
<dbReference type="PANTHER" id="PTHR42884:SF23">
    <property type="entry name" value="FURIN-LIKE PROTEASE 2"/>
    <property type="match status" value="1"/>
</dbReference>
<dbReference type="InterPro" id="IPR008979">
    <property type="entry name" value="Galactose-bd-like_sf"/>
</dbReference>
<keyword evidence="4 8" id="KW-0378">Hydrolase</keyword>
<dbReference type="PROSITE" id="PS51829">
    <property type="entry name" value="P_HOMO_B"/>
    <property type="match status" value="1"/>
</dbReference>
<protein>
    <recommendedName>
        <fullName evidence="12">P/Homo B domain-containing protein</fullName>
    </recommendedName>
</protein>
<keyword evidence="2" id="KW-0165">Cleavage on pair of basic residues</keyword>
<evidence type="ECO:0000313" key="14">
    <source>
        <dbReference type="Proteomes" id="UP000596742"/>
    </source>
</evidence>
<gene>
    <name evidence="13" type="ORF">MGAL_10B047246</name>
</gene>
<keyword evidence="11" id="KW-0812">Transmembrane</keyword>
<evidence type="ECO:0000256" key="4">
    <source>
        <dbReference type="ARBA" id="ARBA00022801"/>
    </source>
</evidence>
<evidence type="ECO:0000256" key="8">
    <source>
        <dbReference type="PROSITE-ProRule" id="PRU01240"/>
    </source>
</evidence>
<dbReference type="InterPro" id="IPR036852">
    <property type="entry name" value="Peptidase_S8/S53_dom_sf"/>
</dbReference>
<evidence type="ECO:0000259" key="12">
    <source>
        <dbReference type="PROSITE" id="PS51829"/>
    </source>
</evidence>
<dbReference type="SUPFAM" id="SSF52743">
    <property type="entry name" value="Subtilisin-like"/>
    <property type="match status" value="1"/>
</dbReference>
<dbReference type="PRINTS" id="PR00723">
    <property type="entry name" value="SUBTILISIN"/>
</dbReference>
<dbReference type="AlphaFoldDB" id="A0A8B6G9D5"/>
<feature type="domain" description="P/Homo B" evidence="12">
    <location>
        <begin position="331"/>
        <end position="469"/>
    </location>
</feature>
<evidence type="ECO:0000256" key="5">
    <source>
        <dbReference type="ARBA" id="ARBA00022825"/>
    </source>
</evidence>
<proteinExistence type="inferred from homology"/>
<dbReference type="PANTHER" id="PTHR42884">
    <property type="entry name" value="PROPROTEIN CONVERTASE SUBTILISIN/KEXIN-RELATED"/>
    <property type="match status" value="1"/>
</dbReference>
<comment type="caution">
    <text evidence="13">The sequence shown here is derived from an EMBL/GenBank/DDBJ whole genome shotgun (WGS) entry which is preliminary data.</text>
</comment>
<dbReference type="GO" id="GO:0016485">
    <property type="term" value="P:protein processing"/>
    <property type="evidence" value="ECO:0007669"/>
    <property type="project" value="TreeGrafter"/>
</dbReference>
<dbReference type="PROSITE" id="PS51892">
    <property type="entry name" value="SUBTILASE"/>
    <property type="match status" value="1"/>
</dbReference>
<name>A0A8B6G9D5_MYTGA</name>
<dbReference type="PROSITE" id="PS00138">
    <property type="entry name" value="SUBTILASE_SER"/>
    <property type="match status" value="1"/>
</dbReference>
<dbReference type="InterPro" id="IPR023827">
    <property type="entry name" value="Peptidase_S8_Asp-AS"/>
</dbReference>
<dbReference type="Proteomes" id="UP000596742">
    <property type="component" value="Unassembled WGS sequence"/>
</dbReference>
<feature type="active site" description="Charge relay system" evidence="7 8">
    <location>
        <position position="332"/>
    </location>
</feature>
<dbReference type="GO" id="GO:0004252">
    <property type="term" value="F:serine-type endopeptidase activity"/>
    <property type="evidence" value="ECO:0007669"/>
    <property type="project" value="UniProtKB-UniRule"/>
</dbReference>
<dbReference type="InterPro" id="IPR034182">
    <property type="entry name" value="Kexin/furin"/>
</dbReference>
<evidence type="ECO:0000256" key="2">
    <source>
        <dbReference type="ARBA" id="ARBA00022685"/>
    </source>
</evidence>
<feature type="active site" description="Charge relay system" evidence="7 8">
    <location>
        <position position="123"/>
    </location>
</feature>
<keyword evidence="1 8" id="KW-0645">Protease</keyword>
<evidence type="ECO:0000256" key="1">
    <source>
        <dbReference type="ARBA" id="ARBA00022670"/>
    </source>
</evidence>
<keyword evidence="5 8" id="KW-0720">Serine protease</keyword>
<dbReference type="InterPro" id="IPR022398">
    <property type="entry name" value="Peptidase_S8_His-AS"/>
</dbReference>
<dbReference type="InterPro" id="IPR023828">
    <property type="entry name" value="Peptidase_S8_Ser-AS"/>
</dbReference>
<dbReference type="GO" id="GO:0005802">
    <property type="term" value="C:trans-Golgi network"/>
    <property type="evidence" value="ECO:0007669"/>
    <property type="project" value="TreeGrafter"/>
</dbReference>
<sequence length="650" mass="71822">MKTIVLDFCLAYFIVYECSHCALQEDGELTGQIIVNPTKPDGFVERFIEKHTGYIFEHRIGTRFYFIFKLYQPKNSRSFKPEYEDVRNIRSDPENEDVYPSMKVGEAWSARYNGSGITVAILDDGLQTNHSDLDANVDTNNDYDYQDWDDSPMPPNGSSHGTNVAGLIAAERDNNECIVGVAYACKIIGVRLIGSNGITDSQEAQALSHCLDKVDIYSNSWGPTDGYGFWDPGVLTKSAIQEGVINGRNGKGVIYTWAAGNGGSQDNCNADGYVNSIYTIGITSVQQGQNAWYSEVCAAALAATYGGSEQDRYLITTSIFSECSDENVQGTSFSTPIATGIIALTLQAKKTSGEALSTDTIEVTTDCPIRFLEHVTIDITFSYSSYRGVTEIYLLSPSATYSNLLHVRINDANKFSNAGTLSWTFMSVHFWWENPIGSWNLYFGSAGGHSIAVTMLQASTYHKSKTATASLKDNNTDNYDDSQTIVWIIIGVVCLIAVGGIIPLVFLCVKKCSRTNKVSQTSVLSEKQKKSSNILPIRTIYDNESNNIRPIRNNEEKNPKMIQLHGDMKERHSNNLPPNNNRKEKISNHLPPISNEKKVSKHIQQINDLGQTTTSTSLPLPKNRNKLPPISKFPLIGSQNVKINAESSSN</sequence>
<dbReference type="InterPro" id="IPR000209">
    <property type="entry name" value="Peptidase_S8/S53_dom"/>
</dbReference>
<feature type="active site" description="Charge relay system" evidence="7 8">
    <location>
        <position position="160"/>
    </location>
</feature>
<organism evidence="13 14">
    <name type="scientific">Mytilus galloprovincialis</name>
    <name type="common">Mediterranean mussel</name>
    <dbReference type="NCBI Taxonomy" id="29158"/>
    <lineage>
        <taxon>Eukaryota</taxon>
        <taxon>Metazoa</taxon>
        <taxon>Spiralia</taxon>
        <taxon>Lophotrochozoa</taxon>
        <taxon>Mollusca</taxon>
        <taxon>Bivalvia</taxon>
        <taxon>Autobranchia</taxon>
        <taxon>Pteriomorphia</taxon>
        <taxon>Mytilida</taxon>
        <taxon>Mytiloidea</taxon>
        <taxon>Mytilidae</taxon>
        <taxon>Mytilinae</taxon>
        <taxon>Mytilus</taxon>
    </lineage>
</organism>
<dbReference type="PROSITE" id="PS00136">
    <property type="entry name" value="SUBTILASE_ASP"/>
    <property type="match status" value="1"/>
</dbReference>
<keyword evidence="3" id="KW-0732">Signal</keyword>
<dbReference type="Gene3D" id="3.40.50.200">
    <property type="entry name" value="Peptidase S8/S53 domain"/>
    <property type="match status" value="1"/>
</dbReference>
<comment type="similarity">
    <text evidence="8 9">Belongs to the peptidase S8 family.</text>
</comment>
<evidence type="ECO:0000256" key="3">
    <source>
        <dbReference type="ARBA" id="ARBA00022729"/>
    </source>
</evidence>
<keyword evidence="6" id="KW-1015">Disulfide bond</keyword>
<dbReference type="Pfam" id="PF00082">
    <property type="entry name" value="Peptidase_S8"/>
    <property type="match status" value="1"/>
</dbReference>
<keyword evidence="11" id="KW-1133">Transmembrane helix</keyword>
<dbReference type="OrthoDB" id="300641at2759"/>
<evidence type="ECO:0000256" key="9">
    <source>
        <dbReference type="RuleBase" id="RU003355"/>
    </source>
</evidence>
<keyword evidence="11" id="KW-0472">Membrane</keyword>
<dbReference type="GO" id="GO:0000139">
    <property type="term" value="C:Golgi membrane"/>
    <property type="evidence" value="ECO:0007669"/>
    <property type="project" value="TreeGrafter"/>
</dbReference>
<dbReference type="InterPro" id="IPR015500">
    <property type="entry name" value="Peptidase_S8_subtilisin-rel"/>
</dbReference>
<evidence type="ECO:0000256" key="6">
    <source>
        <dbReference type="ARBA" id="ARBA00023157"/>
    </source>
</evidence>
<dbReference type="Pfam" id="PF01483">
    <property type="entry name" value="P_proprotein"/>
    <property type="match status" value="1"/>
</dbReference>
<evidence type="ECO:0000256" key="10">
    <source>
        <dbReference type="SAM" id="MobiDB-lite"/>
    </source>
</evidence>
<feature type="transmembrane region" description="Helical" evidence="11">
    <location>
        <begin position="485"/>
        <end position="509"/>
    </location>
</feature>
<reference evidence="13" key="1">
    <citation type="submission" date="2018-11" db="EMBL/GenBank/DDBJ databases">
        <authorList>
            <person name="Alioto T."/>
            <person name="Alioto T."/>
        </authorList>
    </citation>
    <scope>NUCLEOTIDE SEQUENCE</scope>
</reference>
<dbReference type="PROSITE" id="PS00137">
    <property type="entry name" value="SUBTILASE_HIS"/>
    <property type="match status" value="1"/>
</dbReference>
<dbReference type="SUPFAM" id="SSF49785">
    <property type="entry name" value="Galactose-binding domain-like"/>
    <property type="match status" value="1"/>
</dbReference>
<accession>A0A8B6G9D5</accession>